<dbReference type="GO" id="GO:0005886">
    <property type="term" value="C:plasma membrane"/>
    <property type="evidence" value="ECO:0007669"/>
    <property type="project" value="TreeGrafter"/>
</dbReference>
<evidence type="ECO:0000256" key="1">
    <source>
        <dbReference type="SAM" id="Phobius"/>
    </source>
</evidence>
<reference evidence="3 4" key="1">
    <citation type="journal article" date="2018" name="Nat. Biotechnol.">
        <title>A standardized bacterial taxonomy based on genome phylogeny substantially revises the tree of life.</title>
        <authorList>
            <person name="Parks D.H."/>
            <person name="Chuvochina M."/>
            <person name="Waite D.W."/>
            <person name="Rinke C."/>
            <person name="Skarshewski A."/>
            <person name="Chaumeil P.A."/>
            <person name="Hugenholtz P."/>
        </authorList>
    </citation>
    <scope>NUCLEOTIDE SEQUENCE [LARGE SCALE GENOMIC DNA]</scope>
    <source>
        <strain evidence="3">UBA8844</strain>
    </source>
</reference>
<dbReference type="InterPro" id="IPR014729">
    <property type="entry name" value="Rossmann-like_a/b/a_fold"/>
</dbReference>
<dbReference type="PANTHER" id="PTHR30336">
    <property type="entry name" value="INNER MEMBRANE PROTEIN, PROBABLE PERMEASE"/>
    <property type="match status" value="1"/>
</dbReference>
<dbReference type="AlphaFoldDB" id="A0A3D4VCT6"/>
<comment type="caution">
    <text evidence="3">The sequence shown here is derived from an EMBL/GenBank/DDBJ whole genome shotgun (WGS) entry which is preliminary data.</text>
</comment>
<dbReference type="Gene3D" id="3.40.50.620">
    <property type="entry name" value="HUPs"/>
    <property type="match status" value="1"/>
</dbReference>
<dbReference type="CDD" id="cd06259">
    <property type="entry name" value="YdcF-like"/>
    <property type="match status" value="1"/>
</dbReference>
<dbReference type="Pfam" id="PF02698">
    <property type="entry name" value="DUF218"/>
    <property type="match status" value="1"/>
</dbReference>
<keyword evidence="1" id="KW-0812">Transmembrane</keyword>
<protein>
    <submittedName>
        <fullName evidence="3">YdcF family protein</fullName>
    </submittedName>
</protein>
<feature type="domain" description="DUF218" evidence="2">
    <location>
        <begin position="44"/>
        <end position="209"/>
    </location>
</feature>
<name>A0A3D4VCT6_9BACT</name>
<evidence type="ECO:0000313" key="3">
    <source>
        <dbReference type="EMBL" id="HCT58940.1"/>
    </source>
</evidence>
<dbReference type="InterPro" id="IPR051599">
    <property type="entry name" value="Cell_Envelope_Assoc"/>
</dbReference>
<proteinExistence type="predicted"/>
<keyword evidence="1" id="KW-1133">Transmembrane helix</keyword>
<evidence type="ECO:0000259" key="2">
    <source>
        <dbReference type="Pfam" id="PF02698"/>
    </source>
</evidence>
<evidence type="ECO:0000313" key="4">
    <source>
        <dbReference type="Proteomes" id="UP000264071"/>
    </source>
</evidence>
<accession>A0A3D4VCT6</accession>
<dbReference type="PANTHER" id="PTHR30336:SF20">
    <property type="entry name" value="DUF218 DOMAIN-CONTAINING PROTEIN"/>
    <property type="match status" value="1"/>
</dbReference>
<keyword evidence="1" id="KW-0472">Membrane</keyword>
<sequence>MARARRFSYRQLIASMLVGAFMAWLVCLGAIVYWSRGSDEGTADAIVVLGAAQYGGRPSPVLKARLDHALGLWRTERAPWVVLTGGRRPGDLISEAAAGRRYLARRGVPNQIVRLEQTGRTSLASMQGASALLHALRDSLDAVARSGAKSSRSPLAARPRVLLVSDPFHMLRLDLLARLHGLQPMTSPTRTSPISANRAVLEYMVRESIALPTDVALMFWLKATGGQVAQD</sequence>
<dbReference type="Proteomes" id="UP000264071">
    <property type="component" value="Unassembled WGS sequence"/>
</dbReference>
<organism evidence="3 4">
    <name type="scientific">Gemmatimonas aurantiaca</name>
    <dbReference type="NCBI Taxonomy" id="173480"/>
    <lineage>
        <taxon>Bacteria</taxon>
        <taxon>Pseudomonadati</taxon>
        <taxon>Gemmatimonadota</taxon>
        <taxon>Gemmatimonadia</taxon>
        <taxon>Gemmatimonadales</taxon>
        <taxon>Gemmatimonadaceae</taxon>
        <taxon>Gemmatimonas</taxon>
    </lineage>
</organism>
<dbReference type="OMA" id="RTERAPW"/>
<dbReference type="InterPro" id="IPR003848">
    <property type="entry name" value="DUF218"/>
</dbReference>
<gene>
    <name evidence="3" type="ORF">DGD08_17200</name>
</gene>
<feature type="transmembrane region" description="Helical" evidence="1">
    <location>
        <begin position="12"/>
        <end position="34"/>
    </location>
</feature>
<dbReference type="EMBL" id="DPIY01000012">
    <property type="protein sequence ID" value="HCT58940.1"/>
    <property type="molecule type" value="Genomic_DNA"/>
</dbReference>